<comment type="caution">
    <text evidence="1">The sequence shown here is derived from an EMBL/GenBank/DDBJ whole genome shotgun (WGS) entry which is preliminary data.</text>
</comment>
<gene>
    <name evidence="1" type="ORF">GCM10009863_12670</name>
</gene>
<protein>
    <submittedName>
        <fullName evidence="1">Uncharacterized protein</fullName>
    </submittedName>
</protein>
<keyword evidence="2" id="KW-1185">Reference proteome</keyword>
<evidence type="ECO:0000313" key="2">
    <source>
        <dbReference type="Proteomes" id="UP001501447"/>
    </source>
</evidence>
<name>A0ABN3PVJ9_9ACTN</name>
<sequence length="69" mass="7395">MLVSGLSVEGAAGWARAGAVFAGRSLPQKEGVRRSCVLHRTGLLPRRDKTALCTGDPRLRTLVHFPLSP</sequence>
<evidence type="ECO:0000313" key="1">
    <source>
        <dbReference type="EMBL" id="GAA2600823.1"/>
    </source>
</evidence>
<dbReference type="EMBL" id="BAAARJ010000003">
    <property type="protein sequence ID" value="GAA2600823.1"/>
    <property type="molecule type" value="Genomic_DNA"/>
</dbReference>
<reference evidence="1 2" key="1">
    <citation type="journal article" date="2019" name="Int. J. Syst. Evol. Microbiol.">
        <title>The Global Catalogue of Microorganisms (GCM) 10K type strain sequencing project: providing services to taxonomists for standard genome sequencing and annotation.</title>
        <authorList>
            <consortium name="The Broad Institute Genomics Platform"/>
            <consortium name="The Broad Institute Genome Sequencing Center for Infectious Disease"/>
            <person name="Wu L."/>
            <person name="Ma J."/>
        </authorList>
    </citation>
    <scope>NUCLEOTIDE SEQUENCE [LARGE SCALE GENOMIC DNA]</scope>
    <source>
        <strain evidence="1 2">JCM 16373</strain>
    </source>
</reference>
<organism evidence="1 2">
    <name type="scientific">Streptomyces axinellae</name>
    <dbReference type="NCBI Taxonomy" id="552788"/>
    <lineage>
        <taxon>Bacteria</taxon>
        <taxon>Bacillati</taxon>
        <taxon>Actinomycetota</taxon>
        <taxon>Actinomycetes</taxon>
        <taxon>Kitasatosporales</taxon>
        <taxon>Streptomycetaceae</taxon>
        <taxon>Streptomyces</taxon>
    </lineage>
</organism>
<accession>A0ABN3PVJ9</accession>
<dbReference type="Proteomes" id="UP001501447">
    <property type="component" value="Unassembled WGS sequence"/>
</dbReference>
<proteinExistence type="predicted"/>